<proteinExistence type="predicted"/>
<sequence>MRTITFDRKLRVRTFPRTFWHSSFFLICICSWLFPYANNMNRIVHKIYKQSAFITSYTWNMHRNKGLHMGHESHIGYLQEHF</sequence>
<reference evidence="2" key="2">
    <citation type="journal article" date="2015" name="Fish Shellfish Immunol.">
        <title>Early steps in the European eel (Anguilla anguilla)-Vibrio vulnificus interaction in the gills: Role of the RtxA13 toxin.</title>
        <authorList>
            <person name="Callol A."/>
            <person name="Pajuelo D."/>
            <person name="Ebbesson L."/>
            <person name="Teles M."/>
            <person name="MacKenzie S."/>
            <person name="Amaro C."/>
        </authorList>
    </citation>
    <scope>NUCLEOTIDE SEQUENCE</scope>
</reference>
<dbReference type="AlphaFoldDB" id="A0A0E9TH47"/>
<protein>
    <submittedName>
        <fullName evidence="2">Uncharacterized protein</fullName>
    </submittedName>
</protein>
<keyword evidence="1" id="KW-0472">Membrane</keyword>
<evidence type="ECO:0000256" key="1">
    <source>
        <dbReference type="SAM" id="Phobius"/>
    </source>
</evidence>
<organism evidence="2">
    <name type="scientific">Anguilla anguilla</name>
    <name type="common">European freshwater eel</name>
    <name type="synonym">Muraena anguilla</name>
    <dbReference type="NCBI Taxonomy" id="7936"/>
    <lineage>
        <taxon>Eukaryota</taxon>
        <taxon>Metazoa</taxon>
        <taxon>Chordata</taxon>
        <taxon>Craniata</taxon>
        <taxon>Vertebrata</taxon>
        <taxon>Euteleostomi</taxon>
        <taxon>Actinopterygii</taxon>
        <taxon>Neopterygii</taxon>
        <taxon>Teleostei</taxon>
        <taxon>Anguilliformes</taxon>
        <taxon>Anguillidae</taxon>
        <taxon>Anguilla</taxon>
    </lineage>
</organism>
<keyword evidence="1" id="KW-0812">Transmembrane</keyword>
<evidence type="ECO:0000313" key="2">
    <source>
        <dbReference type="EMBL" id="JAH52911.1"/>
    </source>
</evidence>
<reference evidence="2" key="1">
    <citation type="submission" date="2014-11" db="EMBL/GenBank/DDBJ databases">
        <authorList>
            <person name="Amaro Gonzalez C."/>
        </authorList>
    </citation>
    <scope>NUCLEOTIDE SEQUENCE</scope>
</reference>
<accession>A0A0E9TH47</accession>
<feature type="transmembrane region" description="Helical" evidence="1">
    <location>
        <begin position="20"/>
        <end position="37"/>
    </location>
</feature>
<dbReference type="EMBL" id="GBXM01055666">
    <property type="protein sequence ID" value="JAH52911.1"/>
    <property type="molecule type" value="Transcribed_RNA"/>
</dbReference>
<name>A0A0E9TH47_ANGAN</name>
<keyword evidence="1" id="KW-1133">Transmembrane helix</keyword>